<feature type="chain" id="PRO_5007573335" evidence="1">
    <location>
        <begin position="24"/>
        <end position="101"/>
    </location>
</feature>
<comment type="caution">
    <text evidence="2">The sequence shown here is derived from an EMBL/GenBank/DDBJ whole genome shotgun (WGS) entry which is preliminary data.</text>
</comment>
<feature type="signal peptide" evidence="1">
    <location>
        <begin position="1"/>
        <end position="23"/>
    </location>
</feature>
<keyword evidence="3" id="KW-1185">Reference proteome</keyword>
<accession>A0A150WSX0</accession>
<dbReference type="Proteomes" id="UP000075320">
    <property type="component" value="Unassembled WGS sequence"/>
</dbReference>
<name>A0A150WSX0_BDEBC</name>
<dbReference type="RefSeq" id="WP_061834954.1">
    <property type="nucleotide sequence ID" value="NZ_LUKE01000001.1"/>
</dbReference>
<reference evidence="2 3" key="1">
    <citation type="submission" date="2016-03" db="EMBL/GenBank/DDBJ databases">
        <authorList>
            <person name="Ploux O."/>
        </authorList>
    </citation>
    <scope>NUCLEOTIDE SEQUENCE [LARGE SCALE GENOMIC DNA]</scope>
    <source>
        <strain evidence="2 3">R0</strain>
    </source>
</reference>
<dbReference type="OrthoDB" id="5295745at2"/>
<keyword evidence="1" id="KW-0732">Signal</keyword>
<proteinExistence type="predicted"/>
<evidence type="ECO:0000313" key="2">
    <source>
        <dbReference type="EMBL" id="KYG67379.1"/>
    </source>
</evidence>
<protein>
    <submittedName>
        <fullName evidence="2">Uncharacterized protein</fullName>
    </submittedName>
</protein>
<sequence>MLRFVKFLTMLSVMFCALGQSYAQSTRTTTTTTTTKNTTTQRKAVLNFEDELVEGGTQKPELFYLFQKKNFNYKRLIKLRENFLPEQRRTAEDIQRVRGAN</sequence>
<evidence type="ECO:0000256" key="1">
    <source>
        <dbReference type="SAM" id="SignalP"/>
    </source>
</evidence>
<evidence type="ECO:0000313" key="3">
    <source>
        <dbReference type="Proteomes" id="UP000075320"/>
    </source>
</evidence>
<dbReference type="EMBL" id="LUKE01000001">
    <property type="protein sequence ID" value="KYG67379.1"/>
    <property type="molecule type" value="Genomic_DNA"/>
</dbReference>
<organism evidence="2 3">
    <name type="scientific">Bdellovibrio bacteriovorus</name>
    <dbReference type="NCBI Taxonomy" id="959"/>
    <lineage>
        <taxon>Bacteria</taxon>
        <taxon>Pseudomonadati</taxon>
        <taxon>Bdellovibrionota</taxon>
        <taxon>Bdellovibrionia</taxon>
        <taxon>Bdellovibrionales</taxon>
        <taxon>Pseudobdellovibrionaceae</taxon>
        <taxon>Bdellovibrio</taxon>
    </lineage>
</organism>
<gene>
    <name evidence="2" type="ORF">AZI86_10320</name>
</gene>
<dbReference type="AlphaFoldDB" id="A0A150WSX0"/>